<gene>
    <name evidence="1" type="ORF">FYJ60_03945</name>
</gene>
<dbReference type="EMBL" id="VUMV01000002">
    <property type="protein sequence ID" value="MST81465.1"/>
    <property type="molecule type" value="Genomic_DNA"/>
</dbReference>
<comment type="caution">
    <text evidence="1">The sequence shown here is derived from an EMBL/GenBank/DDBJ whole genome shotgun (WGS) entry which is preliminary data.</text>
</comment>
<sequence>MTVLNNQGSYYNYAVSKASSDRKKHIWTSTNTDSSKAFKGWYIEETKTKFAPSMQVTEDITVVPRWAGMENISQYDMPLYGDILANTNTEHDKVMEVAPGATLTYTGRLNVLPVQDQITAMKNNFAGRGGNVDEITTDDIKSTFTASLTFPAEFTLPENLDDKVSLTVNNLFAISDVTKSGSTVTVTMKLKEDYTTFQTFGRRGYR</sequence>
<evidence type="ECO:0000313" key="2">
    <source>
        <dbReference type="Proteomes" id="UP000466864"/>
    </source>
</evidence>
<accession>A0A7X2P743</accession>
<reference evidence="1 2" key="1">
    <citation type="submission" date="2019-08" db="EMBL/GenBank/DDBJ databases">
        <title>In-depth cultivation of the pig gut microbiome towards novel bacterial diversity and tailored functional studies.</title>
        <authorList>
            <person name="Wylensek D."/>
            <person name="Hitch T.C.A."/>
            <person name="Clavel T."/>
        </authorList>
    </citation>
    <scope>NUCLEOTIDE SEQUENCE [LARGE SCALE GENOMIC DNA]</scope>
    <source>
        <strain evidence="1 2">Oil+RF-744-WCA-WT-13</strain>
    </source>
</reference>
<proteinExistence type="predicted"/>
<dbReference type="AlphaFoldDB" id="A0A7X2P743"/>
<dbReference type="RefSeq" id="WP_154457270.1">
    <property type="nucleotide sequence ID" value="NZ_VUMV01000002.1"/>
</dbReference>
<organism evidence="1 2">
    <name type="scientific">Bilifractor porci</name>
    <dbReference type="NCBI Taxonomy" id="2606636"/>
    <lineage>
        <taxon>Bacteria</taxon>
        <taxon>Bacillati</taxon>
        <taxon>Bacillota</taxon>
        <taxon>Clostridia</taxon>
        <taxon>Lachnospirales</taxon>
        <taxon>Lachnospiraceae</taxon>
        <taxon>Bilifractor</taxon>
    </lineage>
</organism>
<evidence type="ECO:0000313" key="1">
    <source>
        <dbReference type="EMBL" id="MST81465.1"/>
    </source>
</evidence>
<name>A0A7X2P743_9FIRM</name>
<dbReference type="Proteomes" id="UP000466864">
    <property type="component" value="Unassembled WGS sequence"/>
</dbReference>
<keyword evidence="2" id="KW-1185">Reference proteome</keyword>
<protein>
    <submittedName>
        <fullName evidence="1">Uncharacterized protein</fullName>
    </submittedName>
</protein>